<keyword evidence="1" id="KW-0472">Membrane</keyword>
<reference evidence="2" key="1">
    <citation type="journal article" date="2023" name="Mol. Phylogenet. Evol.">
        <title>Genome-scale phylogeny and comparative genomics of the fungal order Sordariales.</title>
        <authorList>
            <person name="Hensen N."/>
            <person name="Bonometti L."/>
            <person name="Westerberg I."/>
            <person name="Brannstrom I.O."/>
            <person name="Guillou S."/>
            <person name="Cros-Aarteil S."/>
            <person name="Calhoun S."/>
            <person name="Haridas S."/>
            <person name="Kuo A."/>
            <person name="Mondo S."/>
            <person name="Pangilinan J."/>
            <person name="Riley R."/>
            <person name="LaButti K."/>
            <person name="Andreopoulos B."/>
            <person name="Lipzen A."/>
            <person name="Chen C."/>
            <person name="Yan M."/>
            <person name="Daum C."/>
            <person name="Ng V."/>
            <person name="Clum A."/>
            <person name="Steindorff A."/>
            <person name="Ohm R.A."/>
            <person name="Martin F."/>
            <person name="Silar P."/>
            <person name="Natvig D.O."/>
            <person name="Lalanne C."/>
            <person name="Gautier V."/>
            <person name="Ament-Velasquez S.L."/>
            <person name="Kruys A."/>
            <person name="Hutchinson M.I."/>
            <person name="Powell A.J."/>
            <person name="Barry K."/>
            <person name="Miller A.N."/>
            <person name="Grigoriev I.V."/>
            <person name="Debuchy R."/>
            <person name="Gladieux P."/>
            <person name="Hiltunen Thoren M."/>
            <person name="Johannesson H."/>
        </authorList>
    </citation>
    <scope>NUCLEOTIDE SEQUENCE</scope>
    <source>
        <strain evidence="2">CBS 315.58</strain>
    </source>
</reference>
<dbReference type="EMBL" id="MU863897">
    <property type="protein sequence ID" value="KAK4202498.1"/>
    <property type="molecule type" value="Genomic_DNA"/>
</dbReference>
<accession>A0AAN6XLE5</accession>
<proteinExistence type="predicted"/>
<keyword evidence="3" id="KW-1185">Reference proteome</keyword>
<protein>
    <submittedName>
        <fullName evidence="2">Uncharacterized protein</fullName>
    </submittedName>
</protein>
<evidence type="ECO:0000313" key="2">
    <source>
        <dbReference type="EMBL" id="KAK4202498.1"/>
    </source>
</evidence>
<evidence type="ECO:0000313" key="3">
    <source>
        <dbReference type="Proteomes" id="UP001303160"/>
    </source>
</evidence>
<comment type="caution">
    <text evidence="2">The sequence shown here is derived from an EMBL/GenBank/DDBJ whole genome shotgun (WGS) entry which is preliminary data.</text>
</comment>
<keyword evidence="1" id="KW-0812">Transmembrane</keyword>
<dbReference type="AlphaFoldDB" id="A0AAN6XLE5"/>
<name>A0AAN6XLE5_9PEZI</name>
<dbReference type="Proteomes" id="UP001303160">
    <property type="component" value="Unassembled WGS sequence"/>
</dbReference>
<sequence>MGWFPRGWVWCLYQLAAATGIFWRFFCWKLGQRLFKMFQLAPSQSLWPPFILLMPSMRHGPRAVSAQPVSPTIFISVRSNPSAKFICKPDTITPRRQLAGGVRELLNPSSRTTNGTA</sequence>
<feature type="transmembrane region" description="Helical" evidence="1">
    <location>
        <begin position="6"/>
        <end position="27"/>
    </location>
</feature>
<keyword evidence="1" id="KW-1133">Transmembrane helix</keyword>
<gene>
    <name evidence="2" type="ORF">QBC40DRAFT_42762</name>
</gene>
<evidence type="ECO:0000256" key="1">
    <source>
        <dbReference type="SAM" id="Phobius"/>
    </source>
</evidence>
<reference evidence="2" key="2">
    <citation type="submission" date="2023-05" db="EMBL/GenBank/DDBJ databases">
        <authorList>
            <consortium name="Lawrence Berkeley National Laboratory"/>
            <person name="Steindorff A."/>
            <person name="Hensen N."/>
            <person name="Bonometti L."/>
            <person name="Westerberg I."/>
            <person name="Brannstrom I.O."/>
            <person name="Guillou S."/>
            <person name="Cros-Aarteil S."/>
            <person name="Calhoun S."/>
            <person name="Haridas S."/>
            <person name="Kuo A."/>
            <person name="Mondo S."/>
            <person name="Pangilinan J."/>
            <person name="Riley R."/>
            <person name="Labutti K."/>
            <person name="Andreopoulos B."/>
            <person name="Lipzen A."/>
            <person name="Chen C."/>
            <person name="Yanf M."/>
            <person name="Daum C."/>
            <person name="Ng V."/>
            <person name="Clum A."/>
            <person name="Ohm R."/>
            <person name="Martin F."/>
            <person name="Silar P."/>
            <person name="Natvig D."/>
            <person name="Lalanne C."/>
            <person name="Gautier V."/>
            <person name="Ament-Velasquez S.L."/>
            <person name="Kruys A."/>
            <person name="Hutchinson M.I."/>
            <person name="Powell A.J."/>
            <person name="Barry K."/>
            <person name="Miller A.N."/>
            <person name="Grigoriev I.V."/>
            <person name="Debuchy R."/>
            <person name="Gladieux P."/>
            <person name="Thoren M.H."/>
            <person name="Johannesson H."/>
        </authorList>
    </citation>
    <scope>NUCLEOTIDE SEQUENCE</scope>
    <source>
        <strain evidence="2">CBS 315.58</strain>
    </source>
</reference>
<organism evidence="2 3">
    <name type="scientific">Triangularia verruculosa</name>
    <dbReference type="NCBI Taxonomy" id="2587418"/>
    <lineage>
        <taxon>Eukaryota</taxon>
        <taxon>Fungi</taxon>
        <taxon>Dikarya</taxon>
        <taxon>Ascomycota</taxon>
        <taxon>Pezizomycotina</taxon>
        <taxon>Sordariomycetes</taxon>
        <taxon>Sordariomycetidae</taxon>
        <taxon>Sordariales</taxon>
        <taxon>Podosporaceae</taxon>
        <taxon>Triangularia</taxon>
    </lineage>
</organism>